<dbReference type="InterPro" id="IPR000121">
    <property type="entry name" value="PEP_util_C"/>
</dbReference>
<keyword evidence="15 17" id="KW-0460">Magnesium</keyword>
<evidence type="ECO:0000256" key="10">
    <source>
        <dbReference type="ARBA" id="ARBA00022597"/>
    </source>
</evidence>
<dbReference type="GO" id="GO:0008965">
    <property type="term" value="F:phosphoenolpyruvate-protein phosphotransferase activity"/>
    <property type="evidence" value="ECO:0007669"/>
    <property type="project" value="UniProtKB-EC"/>
</dbReference>
<dbReference type="Pfam" id="PF00391">
    <property type="entry name" value="PEP-utilizers"/>
    <property type="match status" value="1"/>
</dbReference>
<comment type="catalytic activity">
    <reaction evidence="1 17">
        <text>L-histidyl-[protein] + phosphoenolpyruvate = N(pros)-phospho-L-histidyl-[protein] + pyruvate</text>
        <dbReference type="Rhea" id="RHEA:23880"/>
        <dbReference type="Rhea" id="RHEA-COMP:9745"/>
        <dbReference type="Rhea" id="RHEA-COMP:9746"/>
        <dbReference type="ChEBI" id="CHEBI:15361"/>
        <dbReference type="ChEBI" id="CHEBI:29979"/>
        <dbReference type="ChEBI" id="CHEBI:58702"/>
        <dbReference type="ChEBI" id="CHEBI:64837"/>
        <dbReference type="EC" id="2.7.3.9"/>
    </reaction>
</comment>
<keyword evidence="8 17" id="KW-0813">Transport</keyword>
<dbReference type="Gene3D" id="1.10.274.10">
    <property type="entry name" value="PtsI, HPr-binding domain"/>
    <property type="match status" value="1"/>
</dbReference>
<evidence type="ECO:0000256" key="5">
    <source>
        <dbReference type="ARBA" id="ARBA00007837"/>
    </source>
</evidence>
<dbReference type="SUPFAM" id="SSF52009">
    <property type="entry name" value="Phosphohistidine domain"/>
    <property type="match status" value="1"/>
</dbReference>
<dbReference type="Gene3D" id="3.50.30.10">
    <property type="entry name" value="Phosphohistidine domain"/>
    <property type="match status" value="1"/>
</dbReference>
<dbReference type="GO" id="GO:0009401">
    <property type="term" value="P:phosphoenolpyruvate-dependent sugar phosphotransferase system"/>
    <property type="evidence" value="ECO:0007669"/>
    <property type="project" value="UniProtKB-KW"/>
</dbReference>
<dbReference type="InterPro" id="IPR036618">
    <property type="entry name" value="PtsI_HPr-bd_sf"/>
</dbReference>
<evidence type="ECO:0000256" key="13">
    <source>
        <dbReference type="ARBA" id="ARBA00022723"/>
    </source>
</evidence>
<feature type="binding site" evidence="20">
    <location>
        <position position="524"/>
    </location>
    <ligand>
        <name>Mg(2+)</name>
        <dbReference type="ChEBI" id="CHEBI:18420"/>
    </ligand>
</feature>
<proteinExistence type="inferred from homology"/>
<feature type="active site" description="Tele-phosphohistidine intermediate" evidence="18">
    <location>
        <position position="276"/>
    </location>
</feature>
<comment type="cofactor">
    <cofactor evidence="2 17 20">
        <name>Mg(2+)</name>
        <dbReference type="ChEBI" id="CHEBI:18420"/>
    </cofactor>
</comment>
<evidence type="ECO:0000259" key="24">
    <source>
        <dbReference type="Pfam" id="PF05524"/>
    </source>
</evidence>
<comment type="caution">
    <text evidence="25">The sequence shown here is derived from an EMBL/GenBank/DDBJ whole genome shotgun (WGS) entry which is preliminary data.</text>
</comment>
<evidence type="ECO:0000256" key="1">
    <source>
        <dbReference type="ARBA" id="ARBA00000683"/>
    </source>
</evidence>
<evidence type="ECO:0000256" key="21">
    <source>
        <dbReference type="SAM" id="MobiDB-lite"/>
    </source>
</evidence>
<keyword evidence="25" id="KW-0670">Pyruvate</keyword>
<evidence type="ECO:0000256" key="7">
    <source>
        <dbReference type="ARBA" id="ARBA00016544"/>
    </source>
</evidence>
<dbReference type="PRINTS" id="PR01736">
    <property type="entry name" value="PHPHTRNFRASE"/>
</dbReference>
<evidence type="ECO:0000256" key="14">
    <source>
        <dbReference type="ARBA" id="ARBA00022777"/>
    </source>
</evidence>
<keyword evidence="11 17" id="KW-0808">Transferase</keyword>
<evidence type="ECO:0000256" key="6">
    <source>
        <dbReference type="ARBA" id="ARBA00012232"/>
    </source>
</evidence>
<dbReference type="GO" id="GO:0046872">
    <property type="term" value="F:metal ion binding"/>
    <property type="evidence" value="ECO:0007669"/>
    <property type="project" value="UniProtKB-KW"/>
</dbReference>
<dbReference type="AlphaFoldDB" id="A0A413RQT6"/>
<dbReference type="PROSITE" id="PS00370">
    <property type="entry name" value="PEP_ENZYMES_PHOS_SITE"/>
    <property type="match status" value="1"/>
</dbReference>
<dbReference type="Gene3D" id="3.20.20.60">
    <property type="entry name" value="Phosphoenolpyruvate-binding domains"/>
    <property type="match status" value="1"/>
</dbReference>
<evidence type="ECO:0000256" key="12">
    <source>
        <dbReference type="ARBA" id="ARBA00022683"/>
    </source>
</evidence>
<dbReference type="PANTHER" id="PTHR46244">
    <property type="entry name" value="PHOSPHOENOLPYRUVATE-PROTEIN PHOSPHOTRANSFERASE"/>
    <property type="match status" value="1"/>
</dbReference>
<evidence type="ECO:0000313" key="25">
    <source>
        <dbReference type="EMBL" id="RHA44335.1"/>
    </source>
</evidence>
<evidence type="ECO:0000256" key="15">
    <source>
        <dbReference type="ARBA" id="ARBA00022842"/>
    </source>
</evidence>
<feature type="binding site" evidence="19">
    <location>
        <position position="411"/>
    </location>
    <ligand>
        <name>phosphoenolpyruvate</name>
        <dbReference type="ChEBI" id="CHEBI:58702"/>
    </ligand>
</feature>
<feature type="binding site" evidence="20">
    <location>
        <position position="500"/>
    </location>
    <ligand>
        <name>Mg(2+)</name>
        <dbReference type="ChEBI" id="CHEBI:18420"/>
    </ligand>
</feature>
<dbReference type="SUPFAM" id="SSF51621">
    <property type="entry name" value="Phosphoenolpyruvate/pyruvate domain"/>
    <property type="match status" value="1"/>
</dbReference>
<feature type="domain" description="PEP-utilising enzyme C-terminal" evidence="23">
    <location>
        <begin position="338"/>
        <end position="607"/>
    </location>
</feature>
<dbReference type="InterPro" id="IPR008731">
    <property type="entry name" value="PTS_EIN"/>
</dbReference>
<comment type="similarity">
    <text evidence="5 17">Belongs to the PEP-utilizing enzyme family.</text>
</comment>
<dbReference type="InterPro" id="IPR015813">
    <property type="entry name" value="Pyrv/PenolPyrv_kinase-like_dom"/>
</dbReference>
<dbReference type="EC" id="2.7.3.9" evidence="6 17"/>
<dbReference type="Pfam" id="PF02896">
    <property type="entry name" value="PEP-utilizers_C"/>
    <property type="match status" value="1"/>
</dbReference>
<name>A0A413RQT6_9CELL</name>
<dbReference type="Proteomes" id="UP000283374">
    <property type="component" value="Unassembled WGS sequence"/>
</dbReference>
<keyword evidence="13 17" id="KW-0479">Metal-binding</keyword>
<dbReference type="InterPro" id="IPR036637">
    <property type="entry name" value="Phosphohistidine_dom_sf"/>
</dbReference>
<dbReference type="PANTHER" id="PTHR46244:SF3">
    <property type="entry name" value="PHOSPHOENOLPYRUVATE-PROTEIN PHOSPHOTRANSFERASE"/>
    <property type="match status" value="1"/>
</dbReference>
<evidence type="ECO:0000259" key="22">
    <source>
        <dbReference type="Pfam" id="PF00391"/>
    </source>
</evidence>
<feature type="compositionally biased region" description="Polar residues" evidence="21">
    <location>
        <begin position="1"/>
        <end position="11"/>
    </location>
</feature>
<evidence type="ECO:0000256" key="17">
    <source>
        <dbReference type="PIRNR" id="PIRNR000732"/>
    </source>
</evidence>
<gene>
    <name evidence="25" type="primary">ptsP</name>
    <name evidence="25" type="ORF">D1825_01805</name>
</gene>
<dbReference type="InterPro" id="IPR040442">
    <property type="entry name" value="Pyrv_kinase-like_dom_sf"/>
</dbReference>
<feature type="domain" description="Phosphotransferase system enzyme I N-terminal" evidence="24">
    <location>
        <begin position="93"/>
        <end position="213"/>
    </location>
</feature>
<dbReference type="InterPro" id="IPR050499">
    <property type="entry name" value="PEP-utilizing_PTS_enzyme"/>
</dbReference>
<dbReference type="InterPro" id="IPR018274">
    <property type="entry name" value="PEP_util_AS"/>
</dbReference>
<reference evidence="25 26" key="1">
    <citation type="submission" date="2018-08" db="EMBL/GenBank/DDBJ databases">
        <title>Cellulomonas rhizosphaerae sp. nov., a novel actinomycete isolated from soil.</title>
        <authorList>
            <person name="Tian Y."/>
        </authorList>
    </citation>
    <scope>NUCLEOTIDE SEQUENCE [LARGE SCALE GENOMIC DNA]</scope>
    <source>
        <strain evidence="25 26">NEAU-TCZ24</strain>
    </source>
</reference>
<keyword evidence="10 17" id="KW-0762">Sugar transport</keyword>
<dbReference type="OrthoDB" id="9765468at2"/>
<feature type="binding site" evidence="19">
    <location>
        <position position="534"/>
    </location>
    <ligand>
        <name>phosphoenolpyruvate</name>
        <dbReference type="ChEBI" id="CHEBI:58702"/>
    </ligand>
</feature>
<dbReference type="NCBIfam" id="TIGR01417">
    <property type="entry name" value="PTS_I_fam"/>
    <property type="match status" value="1"/>
</dbReference>
<feature type="domain" description="PEP-utilising enzyme mobile" evidence="22">
    <location>
        <begin position="241"/>
        <end position="312"/>
    </location>
</feature>
<keyword evidence="26" id="KW-1185">Reference proteome</keyword>
<evidence type="ECO:0000256" key="4">
    <source>
        <dbReference type="ARBA" id="ARBA00004496"/>
    </source>
</evidence>
<accession>A0A413RQT6</accession>
<dbReference type="InterPro" id="IPR008279">
    <property type="entry name" value="PEP-util_enz_mobile_dom"/>
</dbReference>
<evidence type="ECO:0000256" key="11">
    <source>
        <dbReference type="ARBA" id="ARBA00022679"/>
    </source>
</evidence>
<evidence type="ECO:0000256" key="9">
    <source>
        <dbReference type="ARBA" id="ARBA00022490"/>
    </source>
</evidence>
<feature type="binding site" evidence="19">
    <location>
        <begin position="523"/>
        <end position="524"/>
    </location>
    <ligand>
        <name>phosphoenolpyruvate</name>
        <dbReference type="ChEBI" id="CHEBI:58702"/>
    </ligand>
</feature>
<evidence type="ECO:0000256" key="16">
    <source>
        <dbReference type="ARBA" id="ARBA00033235"/>
    </source>
</evidence>
<evidence type="ECO:0000256" key="20">
    <source>
        <dbReference type="PIRSR" id="PIRSR000732-3"/>
    </source>
</evidence>
<comment type="function">
    <text evidence="3 17">General (non sugar-specific) component of the phosphoenolpyruvate-dependent sugar phosphotransferase system (sugar PTS). This major carbohydrate active-transport system catalyzes the phosphorylation of incoming sugar substrates concomitantly with their translocation across the cell membrane. Enzyme I transfers the phosphoryl group from phosphoenolpyruvate (PEP) to the phosphoryl carrier protein (HPr).</text>
</comment>
<evidence type="ECO:0000256" key="19">
    <source>
        <dbReference type="PIRSR" id="PIRSR000732-2"/>
    </source>
</evidence>
<dbReference type="GO" id="GO:0016301">
    <property type="term" value="F:kinase activity"/>
    <property type="evidence" value="ECO:0007669"/>
    <property type="project" value="UniProtKB-KW"/>
</dbReference>
<dbReference type="SUPFAM" id="SSF47831">
    <property type="entry name" value="Enzyme I of the PEP:sugar phosphotransferase system HPr-binding (sub)domain"/>
    <property type="match status" value="1"/>
</dbReference>
<feature type="active site" description="Proton donor" evidence="18">
    <location>
        <position position="571"/>
    </location>
</feature>
<dbReference type="PIRSF" id="PIRSF000732">
    <property type="entry name" value="PTS_enzyme_I"/>
    <property type="match status" value="1"/>
</dbReference>
<feature type="region of interest" description="Disordered" evidence="21">
    <location>
        <begin position="1"/>
        <end position="131"/>
    </location>
</feature>
<evidence type="ECO:0000313" key="26">
    <source>
        <dbReference type="Proteomes" id="UP000283374"/>
    </source>
</evidence>
<dbReference type="Pfam" id="PF05524">
    <property type="entry name" value="PEP-utilisers_N"/>
    <property type="match status" value="1"/>
</dbReference>
<comment type="subcellular location">
    <subcellularLocation>
        <location evidence="4 17">Cytoplasm</location>
    </subcellularLocation>
</comment>
<keyword evidence="14 17" id="KW-0418">Kinase</keyword>
<evidence type="ECO:0000256" key="3">
    <source>
        <dbReference type="ARBA" id="ARBA00002728"/>
    </source>
</evidence>
<feature type="compositionally biased region" description="Low complexity" evidence="21">
    <location>
        <begin position="73"/>
        <end position="93"/>
    </location>
</feature>
<evidence type="ECO:0000256" key="18">
    <source>
        <dbReference type="PIRSR" id="PIRSR000732-1"/>
    </source>
</evidence>
<dbReference type="InterPro" id="IPR024692">
    <property type="entry name" value="PTS_EI"/>
</dbReference>
<sequence length="646" mass="66054">MHGSRSTTFESPPSAARICSALLKGTPHGQPARSVDTRTQQPNPHEGPSGALSPVRPSGCVSVGVARPRRARLLSTSTRRSSQVSPQPPTVVTGIGVSPGRVAAPAVLMPDPITEPPAGRRLPPGADHDAAAHSIATASERVRADLDAAADRATGDAADLLHTTAAIAADPTLVADAVERVMTEHLVPERAVWEAADAVAEQFLAIGGVFAERTRDIADVRDRLVAELTGRAAPGVPERDEPFVLVGLDLAPALVATLDTDRVLAIVTAEGGPTAHTAILARARGIAGVVAARGILDALTDGDVVLVDGAAGTVTVRPDEAQVAAARALAAQVRTFTGPGQTSDGHRVELLANVGDPAAAGAAAEAGAEGVGLFRTEFAFLDREEAPSIDEQVDAYRQVFSAFAGHKVVIRTLDAGADKPMPFLAGDAEVNPALGVRGLRTVERHPDILEDQLTAIRTARDAETADVWVMAPMVSTVDEAADFVAACARHGLDHAGVMIEVPSAALMSGPILAHATFASVGTNDLVQYTMAADRLLGAVAHLSVAWQPAVLQLVAATCAGAAAQGRPVGVCGEAAASPALAAVLVGLGVSSLSMTPRALADVSAVLSATSYDECRRLAGLALASSSAADARATVRAQLPILEELGL</sequence>
<dbReference type="EMBL" id="QWKP01000091">
    <property type="protein sequence ID" value="RHA44335.1"/>
    <property type="molecule type" value="Genomic_DNA"/>
</dbReference>
<keyword evidence="12 17" id="KW-0598">Phosphotransferase system</keyword>
<keyword evidence="9 17" id="KW-0963">Cytoplasm</keyword>
<evidence type="ECO:0000256" key="8">
    <source>
        <dbReference type="ARBA" id="ARBA00022448"/>
    </source>
</evidence>
<dbReference type="InterPro" id="IPR006318">
    <property type="entry name" value="PTS_EI-like"/>
</dbReference>
<dbReference type="GO" id="GO:0005737">
    <property type="term" value="C:cytoplasm"/>
    <property type="evidence" value="ECO:0007669"/>
    <property type="project" value="UniProtKB-SubCell"/>
</dbReference>
<organism evidence="25 26">
    <name type="scientific">Cellulomonas rhizosphaerae</name>
    <dbReference type="NCBI Taxonomy" id="2293719"/>
    <lineage>
        <taxon>Bacteria</taxon>
        <taxon>Bacillati</taxon>
        <taxon>Actinomycetota</taxon>
        <taxon>Actinomycetes</taxon>
        <taxon>Micrococcales</taxon>
        <taxon>Cellulomonadaceae</taxon>
        <taxon>Cellulomonas</taxon>
    </lineage>
</organism>
<feature type="binding site" evidence="19">
    <location>
        <position position="375"/>
    </location>
    <ligand>
        <name>phosphoenolpyruvate</name>
        <dbReference type="ChEBI" id="CHEBI:58702"/>
    </ligand>
</feature>
<protein>
    <recommendedName>
        <fullName evidence="7 17">Phosphoenolpyruvate-protein phosphotransferase</fullName>
        <ecNumber evidence="6 17">2.7.3.9</ecNumber>
    </recommendedName>
    <alternativeName>
        <fullName evidence="16 17">Phosphotransferase system, enzyme I</fullName>
    </alternativeName>
</protein>
<evidence type="ECO:0000256" key="2">
    <source>
        <dbReference type="ARBA" id="ARBA00001946"/>
    </source>
</evidence>
<evidence type="ECO:0000259" key="23">
    <source>
        <dbReference type="Pfam" id="PF02896"/>
    </source>
</evidence>